<dbReference type="PANTHER" id="PTHR46394">
    <property type="entry name" value="ANNEXIN"/>
    <property type="match status" value="1"/>
</dbReference>
<evidence type="ECO:0000313" key="6">
    <source>
        <dbReference type="Proteomes" id="UP000809529"/>
    </source>
</evidence>
<name>A0ABS1ZCD5_9PSED</name>
<feature type="short sequence motif" description="GXGXXG" evidence="2">
    <location>
        <begin position="68"/>
        <end position="73"/>
    </location>
</feature>
<keyword evidence="2" id="KW-0378">Hydrolase</keyword>
<dbReference type="Gene3D" id="3.40.1090.10">
    <property type="entry name" value="Cytosolic phospholipase A2 catalytic domain"/>
    <property type="match status" value="2"/>
</dbReference>
<evidence type="ECO:0000256" key="2">
    <source>
        <dbReference type="PROSITE-ProRule" id="PRU01161"/>
    </source>
</evidence>
<feature type="active site" description="Nucleophile" evidence="2">
    <location>
        <position position="99"/>
    </location>
</feature>
<feature type="region of interest" description="Disordered" evidence="3">
    <location>
        <begin position="1"/>
        <end position="21"/>
    </location>
</feature>
<reference evidence="5 6" key="1">
    <citation type="submission" date="2020-01" db="EMBL/GenBank/DDBJ databases">
        <title>Comparative genomics of meat spoilage bacteria.</title>
        <authorList>
            <person name="Hilgarth M."/>
            <person name="Vogel R.F."/>
        </authorList>
    </citation>
    <scope>NUCLEOTIDE SEQUENCE [LARGE SCALE GENOMIC DNA]</scope>
    <source>
        <strain evidence="5 6">TMW2.2077</strain>
    </source>
</reference>
<dbReference type="EMBL" id="JAAEBW010000001">
    <property type="protein sequence ID" value="MBM1193761.1"/>
    <property type="molecule type" value="Genomic_DNA"/>
</dbReference>
<dbReference type="InterPro" id="IPR049155">
    <property type="entry name" value="ExoU_mid_dom"/>
</dbReference>
<evidence type="ECO:0000256" key="1">
    <source>
        <dbReference type="ARBA" id="ARBA00023098"/>
    </source>
</evidence>
<keyword evidence="1 2" id="KW-0443">Lipid metabolism</keyword>
<keyword evidence="2" id="KW-0442">Lipid degradation</keyword>
<dbReference type="Pfam" id="PF20983">
    <property type="entry name" value="ExoU_C"/>
    <property type="match status" value="1"/>
</dbReference>
<proteinExistence type="predicted"/>
<feature type="short sequence motif" description="GXSXG" evidence="2">
    <location>
        <begin position="97"/>
        <end position="101"/>
    </location>
</feature>
<organism evidence="5 6">
    <name type="scientific">Pseudomonas weihenstephanensis</name>
    <dbReference type="NCBI Taxonomy" id="1608994"/>
    <lineage>
        <taxon>Bacteria</taxon>
        <taxon>Pseudomonadati</taxon>
        <taxon>Pseudomonadota</taxon>
        <taxon>Gammaproteobacteria</taxon>
        <taxon>Pseudomonadales</taxon>
        <taxon>Pseudomonadaceae</taxon>
        <taxon>Pseudomonas</taxon>
    </lineage>
</organism>
<keyword evidence="6" id="KW-1185">Reference proteome</keyword>
<dbReference type="InterPro" id="IPR016035">
    <property type="entry name" value="Acyl_Trfase/lysoPLipase"/>
</dbReference>
<accession>A0ABS1ZCD5</accession>
<dbReference type="Pfam" id="PF01734">
    <property type="entry name" value="Patatin"/>
    <property type="match status" value="1"/>
</dbReference>
<gene>
    <name evidence="5" type="ORF">GYN02_01045</name>
</gene>
<feature type="domain" description="PNPLA" evidence="4">
    <location>
        <begin position="64"/>
        <end position="313"/>
    </location>
</feature>
<comment type="caution">
    <text evidence="5">The sequence shown here is derived from an EMBL/GenBank/DDBJ whole genome shotgun (WGS) entry which is preliminary data.</text>
</comment>
<dbReference type="SUPFAM" id="SSF52151">
    <property type="entry name" value="FabD/lysophospholipase-like"/>
    <property type="match status" value="1"/>
</dbReference>
<feature type="short sequence motif" description="DGA/G" evidence="2">
    <location>
        <begin position="300"/>
        <end position="302"/>
    </location>
</feature>
<protein>
    <submittedName>
        <fullName evidence="5">Type III secretion system effector protein exou</fullName>
    </submittedName>
</protein>
<evidence type="ECO:0000256" key="3">
    <source>
        <dbReference type="SAM" id="MobiDB-lite"/>
    </source>
</evidence>
<evidence type="ECO:0000259" key="4">
    <source>
        <dbReference type="PROSITE" id="PS51635"/>
    </source>
</evidence>
<dbReference type="PANTHER" id="PTHR46394:SF1">
    <property type="entry name" value="PNPLA DOMAIN-CONTAINING PROTEIN"/>
    <property type="match status" value="1"/>
</dbReference>
<dbReference type="InterPro" id="IPR049154">
    <property type="entry name" value="ExoU_C"/>
</dbReference>
<dbReference type="InterPro" id="IPR052580">
    <property type="entry name" value="Lipid_Hydrolase"/>
</dbReference>
<feature type="active site" description="Proton acceptor" evidence="2">
    <location>
        <position position="300"/>
    </location>
</feature>
<evidence type="ECO:0000313" key="5">
    <source>
        <dbReference type="EMBL" id="MBM1193761.1"/>
    </source>
</evidence>
<dbReference type="Pfam" id="PF20848">
    <property type="entry name" value="ExoU_mid_dom"/>
    <property type="match status" value="1"/>
</dbReference>
<dbReference type="InterPro" id="IPR002641">
    <property type="entry name" value="PNPLA_dom"/>
</dbReference>
<dbReference type="Gene3D" id="1.20.1050.100">
    <property type="match status" value="1"/>
</dbReference>
<dbReference type="PROSITE" id="PS51635">
    <property type="entry name" value="PNPLA"/>
    <property type="match status" value="1"/>
</dbReference>
<sequence>MKTVAPRLFPSTLPLTDRTPGTRTDAQAARTLLTENAGARRVTFHLNSNASVDLMLSPPPVTQLILSGGGAKGIAFPGVIQALEDKNLLKGVVTICGSSAGGISAALLASGVSATAFSALTNSISFPQLLNSTSSTLASLQNASTALGKMLSHLPGKTGTFSQLLLTVLPRLQSKAEPLEELIRTESRKVILAHIANMTRETRTASIMAIADKLHAGGATTFADLDVLSRHIPEIKQLNITGVGIFGGRQQLVLFNASLTPDMDIARAAHISGALPILFKQPSEQRLAFQQDGQKNAFQDGGLLLNTPDIDIYEPPAHSSPFSAAEKLIVRFEPGAAKTANPKGSFISHAINQLTGLPPDGAKNFAKNRSESFSEQRVALPLNTALGDFRGTFNGTVNFTMNLSVKHHLQGLSRQAVIEHLDKRAAVRDQHHFASVQDAVLAMDDEMFSSVAPALEKLGGHADILHFRQQAQTSLGSLDAAISEANTAPSLKLTQKLGAALRNLDALARRPEQIEWLGKQLNVAGNCNFQQLLQSDLSKHANLSKVLTSAHAEAKKRNVAVIAENFTREVIYPALFLPGQPETNLNLLRQVEQTLKHATTATEVNQALDDIVNKYVARNKPWKHPQGATTVGLAKAWRMQT</sequence>
<dbReference type="Proteomes" id="UP000809529">
    <property type="component" value="Unassembled WGS sequence"/>
</dbReference>